<accession>A0ABQ5GEP8</accession>
<keyword evidence="2" id="KW-1185">Reference proteome</keyword>
<protein>
    <submittedName>
        <fullName evidence="1">Uncharacterized protein</fullName>
    </submittedName>
</protein>
<dbReference type="Proteomes" id="UP001151760">
    <property type="component" value="Unassembled WGS sequence"/>
</dbReference>
<dbReference type="EMBL" id="BQNB010018398">
    <property type="protein sequence ID" value="GJT73956.1"/>
    <property type="molecule type" value="Genomic_DNA"/>
</dbReference>
<sequence>MDYVVLKDAADTTMELAFNSDVLVRVSGSIMAYYGDDVLKDCGFLGQYKALIFRTNSPHNELIGHQQLPLHKSALAVPANGCLKIEAFLMDVDSKKIIVNEMMEYCARPGGFSNWNIEGKKCSFNLTVGWIGGDKCR</sequence>
<name>A0ABQ5GEP8_9ASTR</name>
<reference evidence="1" key="1">
    <citation type="journal article" date="2022" name="Int. J. Mol. Sci.">
        <title>Draft Genome of Tanacetum Coccineum: Genomic Comparison of Closely Related Tanacetum-Family Plants.</title>
        <authorList>
            <person name="Yamashiro T."/>
            <person name="Shiraishi A."/>
            <person name="Nakayama K."/>
            <person name="Satake H."/>
        </authorList>
    </citation>
    <scope>NUCLEOTIDE SEQUENCE</scope>
</reference>
<evidence type="ECO:0000313" key="2">
    <source>
        <dbReference type="Proteomes" id="UP001151760"/>
    </source>
</evidence>
<reference evidence="1" key="2">
    <citation type="submission" date="2022-01" db="EMBL/GenBank/DDBJ databases">
        <authorList>
            <person name="Yamashiro T."/>
            <person name="Shiraishi A."/>
            <person name="Satake H."/>
            <person name="Nakayama K."/>
        </authorList>
    </citation>
    <scope>NUCLEOTIDE SEQUENCE</scope>
</reference>
<comment type="caution">
    <text evidence="1">The sequence shown here is derived from an EMBL/GenBank/DDBJ whole genome shotgun (WGS) entry which is preliminary data.</text>
</comment>
<evidence type="ECO:0000313" key="1">
    <source>
        <dbReference type="EMBL" id="GJT73956.1"/>
    </source>
</evidence>
<organism evidence="1 2">
    <name type="scientific">Tanacetum coccineum</name>
    <dbReference type="NCBI Taxonomy" id="301880"/>
    <lineage>
        <taxon>Eukaryota</taxon>
        <taxon>Viridiplantae</taxon>
        <taxon>Streptophyta</taxon>
        <taxon>Embryophyta</taxon>
        <taxon>Tracheophyta</taxon>
        <taxon>Spermatophyta</taxon>
        <taxon>Magnoliopsida</taxon>
        <taxon>eudicotyledons</taxon>
        <taxon>Gunneridae</taxon>
        <taxon>Pentapetalae</taxon>
        <taxon>asterids</taxon>
        <taxon>campanulids</taxon>
        <taxon>Asterales</taxon>
        <taxon>Asteraceae</taxon>
        <taxon>Asteroideae</taxon>
        <taxon>Anthemideae</taxon>
        <taxon>Anthemidinae</taxon>
        <taxon>Tanacetum</taxon>
    </lineage>
</organism>
<gene>
    <name evidence="1" type="ORF">Tco_1033242</name>
</gene>
<proteinExistence type="predicted"/>